<proteinExistence type="predicted"/>
<accession>A0ACB6Z7K9</accession>
<comment type="caution">
    <text evidence="1">The sequence shown here is derived from an EMBL/GenBank/DDBJ whole genome shotgun (WGS) entry which is preliminary data.</text>
</comment>
<keyword evidence="2" id="KW-1185">Reference proteome</keyword>
<evidence type="ECO:0000313" key="1">
    <source>
        <dbReference type="EMBL" id="KAF9645517.1"/>
    </source>
</evidence>
<dbReference type="EMBL" id="MU118088">
    <property type="protein sequence ID" value="KAF9645517.1"/>
    <property type="molecule type" value="Genomic_DNA"/>
</dbReference>
<name>A0ACB6Z7K9_THEGA</name>
<reference evidence="1" key="2">
    <citation type="journal article" date="2020" name="Nat. Commun.">
        <title>Large-scale genome sequencing of mycorrhizal fungi provides insights into the early evolution of symbiotic traits.</title>
        <authorList>
            <person name="Miyauchi S."/>
            <person name="Kiss E."/>
            <person name="Kuo A."/>
            <person name="Drula E."/>
            <person name="Kohler A."/>
            <person name="Sanchez-Garcia M."/>
            <person name="Morin E."/>
            <person name="Andreopoulos B."/>
            <person name="Barry K.W."/>
            <person name="Bonito G."/>
            <person name="Buee M."/>
            <person name="Carver A."/>
            <person name="Chen C."/>
            <person name="Cichocki N."/>
            <person name="Clum A."/>
            <person name="Culley D."/>
            <person name="Crous P.W."/>
            <person name="Fauchery L."/>
            <person name="Girlanda M."/>
            <person name="Hayes R.D."/>
            <person name="Keri Z."/>
            <person name="LaButti K."/>
            <person name="Lipzen A."/>
            <person name="Lombard V."/>
            <person name="Magnuson J."/>
            <person name="Maillard F."/>
            <person name="Murat C."/>
            <person name="Nolan M."/>
            <person name="Ohm R.A."/>
            <person name="Pangilinan J."/>
            <person name="Pereira M.F."/>
            <person name="Perotto S."/>
            <person name="Peter M."/>
            <person name="Pfister S."/>
            <person name="Riley R."/>
            <person name="Sitrit Y."/>
            <person name="Stielow J.B."/>
            <person name="Szollosi G."/>
            <person name="Zifcakova L."/>
            <person name="Stursova M."/>
            <person name="Spatafora J.W."/>
            <person name="Tedersoo L."/>
            <person name="Vaario L.M."/>
            <person name="Yamada A."/>
            <person name="Yan M."/>
            <person name="Wang P."/>
            <person name="Xu J."/>
            <person name="Bruns T."/>
            <person name="Baldrian P."/>
            <person name="Vilgalys R."/>
            <person name="Dunand C."/>
            <person name="Henrissat B."/>
            <person name="Grigoriev I.V."/>
            <person name="Hibbett D."/>
            <person name="Nagy L.G."/>
            <person name="Martin F.M."/>
        </authorList>
    </citation>
    <scope>NUCLEOTIDE SEQUENCE</scope>
    <source>
        <strain evidence="1">P2</strain>
    </source>
</reference>
<organism evidence="1 2">
    <name type="scientific">Thelephora ganbajun</name>
    <name type="common">Ganba fungus</name>
    <dbReference type="NCBI Taxonomy" id="370292"/>
    <lineage>
        <taxon>Eukaryota</taxon>
        <taxon>Fungi</taxon>
        <taxon>Dikarya</taxon>
        <taxon>Basidiomycota</taxon>
        <taxon>Agaricomycotina</taxon>
        <taxon>Agaricomycetes</taxon>
        <taxon>Thelephorales</taxon>
        <taxon>Thelephoraceae</taxon>
        <taxon>Thelephora</taxon>
    </lineage>
</organism>
<sequence length="87" mass="10095">MWAHGLFCTKITLQLLGFEAPQRMNEGIRRINRNWWSRPDLMATREVIGPAVEGLLAILAFSVGTWMFKLLINYHITDRALFVNIYS</sequence>
<reference evidence="1" key="1">
    <citation type="submission" date="2019-10" db="EMBL/GenBank/DDBJ databases">
        <authorList>
            <consortium name="DOE Joint Genome Institute"/>
            <person name="Kuo A."/>
            <person name="Miyauchi S."/>
            <person name="Kiss E."/>
            <person name="Drula E."/>
            <person name="Kohler A."/>
            <person name="Sanchez-Garcia M."/>
            <person name="Andreopoulos B."/>
            <person name="Barry K.W."/>
            <person name="Bonito G."/>
            <person name="Buee M."/>
            <person name="Carver A."/>
            <person name="Chen C."/>
            <person name="Cichocki N."/>
            <person name="Clum A."/>
            <person name="Culley D."/>
            <person name="Crous P.W."/>
            <person name="Fauchery L."/>
            <person name="Girlanda M."/>
            <person name="Hayes R."/>
            <person name="Keri Z."/>
            <person name="Labutti K."/>
            <person name="Lipzen A."/>
            <person name="Lombard V."/>
            <person name="Magnuson J."/>
            <person name="Maillard F."/>
            <person name="Morin E."/>
            <person name="Murat C."/>
            <person name="Nolan M."/>
            <person name="Ohm R."/>
            <person name="Pangilinan J."/>
            <person name="Pereira M."/>
            <person name="Perotto S."/>
            <person name="Peter M."/>
            <person name="Riley R."/>
            <person name="Sitrit Y."/>
            <person name="Stielow B."/>
            <person name="Szollosi G."/>
            <person name="Zifcakova L."/>
            <person name="Stursova M."/>
            <person name="Spatafora J.W."/>
            <person name="Tedersoo L."/>
            <person name="Vaario L.-M."/>
            <person name="Yamada A."/>
            <person name="Yan M."/>
            <person name="Wang P."/>
            <person name="Xu J."/>
            <person name="Bruns T."/>
            <person name="Baldrian P."/>
            <person name="Vilgalys R."/>
            <person name="Henrissat B."/>
            <person name="Grigoriev I.V."/>
            <person name="Hibbett D."/>
            <person name="Nagy L.G."/>
            <person name="Martin F.M."/>
        </authorList>
    </citation>
    <scope>NUCLEOTIDE SEQUENCE</scope>
    <source>
        <strain evidence="1">P2</strain>
    </source>
</reference>
<protein>
    <submittedName>
        <fullName evidence="1">Uncharacterized protein</fullName>
    </submittedName>
</protein>
<evidence type="ECO:0000313" key="2">
    <source>
        <dbReference type="Proteomes" id="UP000886501"/>
    </source>
</evidence>
<gene>
    <name evidence="1" type="ORF">BDM02DRAFT_502912</name>
</gene>
<dbReference type="Proteomes" id="UP000886501">
    <property type="component" value="Unassembled WGS sequence"/>
</dbReference>